<sequence>MLGLFEAWHRLDLESVMLGIARDAIFLPDPGAEPVRGYEAIRTLWARYMSLFQSYRCEVRTILSSDRLVLMERVEHILRVDGQVITIPVAAAFELDADGKITSWRDYWDPAVAKPAP</sequence>
<keyword evidence="3" id="KW-1185">Reference proteome</keyword>
<dbReference type="Gene3D" id="3.10.450.50">
    <property type="match status" value="1"/>
</dbReference>
<dbReference type="InterPro" id="IPR037401">
    <property type="entry name" value="SnoaL-like"/>
</dbReference>
<dbReference type="InterPro" id="IPR032710">
    <property type="entry name" value="NTF2-like_dom_sf"/>
</dbReference>
<dbReference type="Proteomes" id="UP001169764">
    <property type="component" value="Unassembled WGS sequence"/>
</dbReference>
<evidence type="ECO:0000313" key="2">
    <source>
        <dbReference type="EMBL" id="MDO6414564.1"/>
    </source>
</evidence>
<evidence type="ECO:0000259" key="1">
    <source>
        <dbReference type="Pfam" id="PF12680"/>
    </source>
</evidence>
<dbReference type="Pfam" id="PF12680">
    <property type="entry name" value="SnoaL_2"/>
    <property type="match status" value="1"/>
</dbReference>
<comment type="caution">
    <text evidence="2">The sequence shown here is derived from an EMBL/GenBank/DDBJ whole genome shotgun (WGS) entry which is preliminary data.</text>
</comment>
<dbReference type="SUPFAM" id="SSF54427">
    <property type="entry name" value="NTF2-like"/>
    <property type="match status" value="1"/>
</dbReference>
<gene>
    <name evidence="2" type="ORF">Q4F19_09245</name>
</gene>
<protein>
    <submittedName>
        <fullName evidence="2">Nuclear transport factor 2 family protein</fullName>
    </submittedName>
</protein>
<dbReference type="EMBL" id="JAUOTP010000003">
    <property type="protein sequence ID" value="MDO6414564.1"/>
    <property type="molecule type" value="Genomic_DNA"/>
</dbReference>
<proteinExistence type="predicted"/>
<dbReference type="RefSeq" id="WP_303541819.1">
    <property type="nucleotide sequence ID" value="NZ_JAUOTP010000003.1"/>
</dbReference>
<evidence type="ECO:0000313" key="3">
    <source>
        <dbReference type="Proteomes" id="UP001169764"/>
    </source>
</evidence>
<reference evidence="2" key="1">
    <citation type="submission" date="2023-07" db="EMBL/GenBank/DDBJ databases">
        <authorList>
            <person name="Kim M."/>
        </authorList>
    </citation>
    <scope>NUCLEOTIDE SEQUENCE</scope>
    <source>
        <strain evidence="2">BIUV-7</strain>
    </source>
</reference>
<organism evidence="2 3">
    <name type="scientific">Sphingomonas natans</name>
    <dbReference type="NCBI Taxonomy" id="3063330"/>
    <lineage>
        <taxon>Bacteria</taxon>
        <taxon>Pseudomonadati</taxon>
        <taxon>Pseudomonadota</taxon>
        <taxon>Alphaproteobacteria</taxon>
        <taxon>Sphingomonadales</taxon>
        <taxon>Sphingomonadaceae</taxon>
        <taxon>Sphingomonas</taxon>
    </lineage>
</organism>
<feature type="domain" description="SnoaL-like" evidence="1">
    <location>
        <begin position="4"/>
        <end position="104"/>
    </location>
</feature>
<accession>A0ABT8Y8C2</accession>
<name>A0ABT8Y8C2_9SPHN</name>